<dbReference type="InterPro" id="IPR012962">
    <property type="entry name" value="Pept_M54_archaemetzincn"/>
</dbReference>
<dbReference type="OrthoDB" id="2365600at2759"/>
<evidence type="ECO:0000256" key="5">
    <source>
        <dbReference type="ARBA" id="ARBA00022833"/>
    </source>
</evidence>
<organism evidence="7 8">
    <name type="scientific">Magallana gigas</name>
    <name type="common">Pacific oyster</name>
    <name type="synonym">Crassostrea gigas</name>
    <dbReference type="NCBI Taxonomy" id="29159"/>
    <lineage>
        <taxon>Eukaryota</taxon>
        <taxon>Metazoa</taxon>
        <taxon>Spiralia</taxon>
        <taxon>Lophotrochozoa</taxon>
        <taxon>Mollusca</taxon>
        <taxon>Bivalvia</taxon>
        <taxon>Autobranchia</taxon>
        <taxon>Pteriomorphia</taxon>
        <taxon>Ostreida</taxon>
        <taxon>Ostreoidea</taxon>
        <taxon>Ostreidae</taxon>
        <taxon>Magallana</taxon>
    </lineage>
</organism>
<protein>
    <recommendedName>
        <fullName evidence="9">Archaemetzincin-2</fullName>
    </recommendedName>
</protein>
<dbReference type="GO" id="GO:0008237">
    <property type="term" value="F:metallopeptidase activity"/>
    <property type="evidence" value="ECO:0007669"/>
    <property type="project" value="UniProtKB-KW"/>
</dbReference>
<keyword evidence="3" id="KW-0479">Metal-binding</keyword>
<keyword evidence="4" id="KW-0378">Hydrolase</keyword>
<dbReference type="PANTHER" id="PTHR15910">
    <property type="entry name" value="ARCHAEMETZINCIN"/>
    <property type="match status" value="1"/>
</dbReference>
<dbReference type="Pfam" id="PF07998">
    <property type="entry name" value="Peptidase_M54"/>
    <property type="match status" value="1"/>
</dbReference>
<dbReference type="AlphaFoldDB" id="A0A8W8IFH2"/>
<evidence type="ECO:0000256" key="1">
    <source>
        <dbReference type="ARBA" id="ARBA00001947"/>
    </source>
</evidence>
<evidence type="ECO:0000256" key="4">
    <source>
        <dbReference type="ARBA" id="ARBA00022801"/>
    </source>
</evidence>
<name>A0A8W8IFH2_MAGGI</name>
<keyword evidence="2" id="KW-0645">Protease</keyword>
<keyword evidence="6" id="KW-0482">Metalloprotease</keyword>
<evidence type="ECO:0000313" key="8">
    <source>
        <dbReference type="Proteomes" id="UP000005408"/>
    </source>
</evidence>
<keyword evidence="8" id="KW-1185">Reference proteome</keyword>
<dbReference type="PANTHER" id="PTHR15910:SF1">
    <property type="entry name" value="ARCHAEMETZINCIN-2"/>
    <property type="match status" value="1"/>
</dbReference>
<evidence type="ECO:0008006" key="9">
    <source>
        <dbReference type="Google" id="ProtNLM"/>
    </source>
</evidence>
<dbReference type="Gene3D" id="3.40.390.10">
    <property type="entry name" value="Collagenase (Catalytic Domain)"/>
    <property type="match status" value="1"/>
</dbReference>
<evidence type="ECO:0000313" key="7">
    <source>
        <dbReference type="EnsemblMetazoa" id="G13672.1:cds"/>
    </source>
</evidence>
<dbReference type="GO" id="GO:0006508">
    <property type="term" value="P:proteolysis"/>
    <property type="evidence" value="ECO:0007669"/>
    <property type="project" value="UniProtKB-KW"/>
</dbReference>
<evidence type="ECO:0000256" key="6">
    <source>
        <dbReference type="ARBA" id="ARBA00023049"/>
    </source>
</evidence>
<dbReference type="Proteomes" id="UP000005408">
    <property type="component" value="Unassembled WGS sequence"/>
</dbReference>
<sequence length="400" mass="46114">MVSIAQLPFDEAKIKFVSNMPKLNKKSSVSKKRHVPYAKGFTPPTNRIQLAAIGNDQNLAEFSPGSDDDGFFSPVPQPSDIDDWLAQYCEEGQTYRQFYRECPWLSSRKWVYTKQKFNSKGNTILEKYPEGKIYLLPLGKFDSDHCVDFNHLQEFSQIYLGIDVVSMPGIKLDITNNVVSWIEDSLPDESSRGQRTSSRIKKQTLNARFNSKPKQYQIRVDEVLLKLKRKIPDDALCMIGLTMSDLYGDETDLFVAGMAAGKHRVAIFSFSRYDPTLTFDIGDWYGIKQDLNGIHGEERKRIILQRSCKLLVHEIGHLLGIDHCIYYDCCMNGSGHLREDFSQPIHLCPVDLHKLQTLVGFDIRERYQKLLVFYEKHEMCDEAEWVRKRLQYLDTSKGSL</sequence>
<comment type="cofactor">
    <cofactor evidence="1">
        <name>Zn(2+)</name>
        <dbReference type="ChEBI" id="CHEBI:29105"/>
    </cofactor>
</comment>
<evidence type="ECO:0000256" key="3">
    <source>
        <dbReference type="ARBA" id="ARBA00022723"/>
    </source>
</evidence>
<dbReference type="SUPFAM" id="SSF55486">
    <property type="entry name" value="Metalloproteases ('zincins'), catalytic domain"/>
    <property type="match status" value="1"/>
</dbReference>
<accession>A0A8W8IFH2</accession>
<dbReference type="GO" id="GO:0046872">
    <property type="term" value="F:metal ion binding"/>
    <property type="evidence" value="ECO:0007669"/>
    <property type="project" value="UniProtKB-KW"/>
</dbReference>
<evidence type="ECO:0000256" key="2">
    <source>
        <dbReference type="ARBA" id="ARBA00022670"/>
    </source>
</evidence>
<dbReference type="CDD" id="cd11375">
    <property type="entry name" value="Peptidase_M54"/>
    <property type="match status" value="1"/>
</dbReference>
<proteinExistence type="predicted"/>
<dbReference type="OMA" id="PYARGFK"/>
<reference evidence="7" key="1">
    <citation type="submission" date="2022-08" db="UniProtKB">
        <authorList>
            <consortium name="EnsemblMetazoa"/>
        </authorList>
    </citation>
    <scope>IDENTIFICATION</scope>
    <source>
        <strain evidence="7">05x7-T-G4-1.051#20</strain>
    </source>
</reference>
<dbReference type="EnsemblMetazoa" id="G13672.1">
    <property type="protein sequence ID" value="G13672.1:cds"/>
    <property type="gene ID" value="G13672"/>
</dbReference>
<keyword evidence="5" id="KW-0862">Zinc</keyword>
<dbReference type="InterPro" id="IPR024079">
    <property type="entry name" value="MetalloPept_cat_dom_sf"/>
</dbReference>